<accession>A0A0D2AP22</accession>
<dbReference type="GeneID" id="27315594"/>
<evidence type="ECO:0008006" key="4">
    <source>
        <dbReference type="Google" id="ProtNLM"/>
    </source>
</evidence>
<proteinExistence type="inferred from homology"/>
<dbReference type="GO" id="GO:0005634">
    <property type="term" value="C:nucleus"/>
    <property type="evidence" value="ECO:0007669"/>
    <property type="project" value="TreeGrafter"/>
</dbReference>
<dbReference type="OrthoDB" id="270284at2759"/>
<dbReference type="EMBL" id="KN847559">
    <property type="protein sequence ID" value="KIW00864.1"/>
    <property type="molecule type" value="Genomic_DNA"/>
</dbReference>
<dbReference type="PANTHER" id="PTHR13349">
    <property type="entry name" value="TRANSLATION MACHINERY-ASSOCIATED PROTEIN 16"/>
    <property type="match status" value="1"/>
</dbReference>
<dbReference type="VEuPathDB" id="FungiDB:PV09_07621"/>
<dbReference type="InterPro" id="IPR038356">
    <property type="entry name" value="Tma16_sf"/>
</dbReference>
<dbReference type="Proteomes" id="UP000053259">
    <property type="component" value="Unassembled WGS sequence"/>
</dbReference>
<gene>
    <name evidence="2" type="ORF">PV09_07621</name>
</gene>
<dbReference type="InParanoid" id="A0A0D2AP22"/>
<evidence type="ECO:0000256" key="1">
    <source>
        <dbReference type="ARBA" id="ARBA00034127"/>
    </source>
</evidence>
<dbReference type="InterPro" id="IPR021346">
    <property type="entry name" value="Tma16"/>
</dbReference>
<dbReference type="FunCoup" id="A0A0D2AP22">
    <property type="interactions" value="320"/>
</dbReference>
<dbReference type="RefSeq" id="XP_016210733.1">
    <property type="nucleotide sequence ID" value="XM_016361407.1"/>
</dbReference>
<dbReference type="Pfam" id="PF11176">
    <property type="entry name" value="Tma16"/>
    <property type="match status" value="1"/>
</dbReference>
<evidence type="ECO:0000313" key="2">
    <source>
        <dbReference type="EMBL" id="KIW00864.1"/>
    </source>
</evidence>
<dbReference type="Gene3D" id="1.20.1440.170">
    <property type="entry name" value="Translation machinery-associated protein 16-like"/>
    <property type="match status" value="1"/>
</dbReference>
<organism evidence="2 3">
    <name type="scientific">Verruconis gallopava</name>
    <dbReference type="NCBI Taxonomy" id="253628"/>
    <lineage>
        <taxon>Eukaryota</taxon>
        <taxon>Fungi</taxon>
        <taxon>Dikarya</taxon>
        <taxon>Ascomycota</taxon>
        <taxon>Pezizomycotina</taxon>
        <taxon>Dothideomycetes</taxon>
        <taxon>Pleosporomycetidae</taxon>
        <taxon>Venturiales</taxon>
        <taxon>Sympoventuriaceae</taxon>
        <taxon>Verruconis</taxon>
    </lineage>
</organism>
<keyword evidence="3" id="KW-1185">Reference proteome</keyword>
<comment type="similarity">
    <text evidence="1">Belongs to the TMA16 family.</text>
</comment>
<dbReference type="STRING" id="253628.A0A0D2AP22"/>
<dbReference type="PANTHER" id="PTHR13349:SF2">
    <property type="entry name" value="TRANSLATION MACHINERY-ASSOCIATED PROTEIN 16"/>
    <property type="match status" value="1"/>
</dbReference>
<protein>
    <recommendedName>
        <fullName evidence="4">Translation machinery-associated protein 16</fullName>
    </recommendedName>
</protein>
<name>A0A0D2AP22_9PEZI</name>
<sequence>MPVKSFSKVTKQIKEKKGGRITALHEHSRDARRLQRASAREEKLAAKITAREKANLPHLQRVSFFQSCLPEAPAQVTPYDIESIQSLIKILLSRFDDELAALKAERRPGRPPATRELAIKQQLEADSKEYESGLWIPDLRDEETLFSLRNWKGEWSGLNVMKFVRLNRKGEVRESSFPPKGQS</sequence>
<evidence type="ECO:0000313" key="3">
    <source>
        <dbReference type="Proteomes" id="UP000053259"/>
    </source>
</evidence>
<reference evidence="2 3" key="1">
    <citation type="submission" date="2015-01" db="EMBL/GenBank/DDBJ databases">
        <title>The Genome Sequence of Ochroconis gallopava CBS43764.</title>
        <authorList>
            <consortium name="The Broad Institute Genomics Platform"/>
            <person name="Cuomo C."/>
            <person name="de Hoog S."/>
            <person name="Gorbushina A."/>
            <person name="Stielow B."/>
            <person name="Teixiera M."/>
            <person name="Abouelleil A."/>
            <person name="Chapman S.B."/>
            <person name="Priest M."/>
            <person name="Young S.K."/>
            <person name="Wortman J."/>
            <person name="Nusbaum C."/>
            <person name="Birren B."/>
        </authorList>
    </citation>
    <scope>NUCLEOTIDE SEQUENCE [LARGE SCALE GENOMIC DNA]</scope>
    <source>
        <strain evidence="2 3">CBS 43764</strain>
    </source>
</reference>
<dbReference type="AlphaFoldDB" id="A0A0D2AP22"/>
<dbReference type="HOGENOM" id="CLU_106785_1_0_1"/>